<evidence type="ECO:0000256" key="1">
    <source>
        <dbReference type="SAM" id="MobiDB-lite"/>
    </source>
</evidence>
<feature type="compositionally biased region" description="Low complexity" evidence="1">
    <location>
        <begin position="228"/>
        <end position="243"/>
    </location>
</feature>
<feature type="region of interest" description="Disordered" evidence="1">
    <location>
        <begin position="349"/>
        <end position="369"/>
    </location>
</feature>
<feature type="region of interest" description="Disordered" evidence="1">
    <location>
        <begin position="854"/>
        <end position="914"/>
    </location>
</feature>
<gene>
    <name evidence="3" type="ORF">B0T11DRAFT_349773</name>
</gene>
<dbReference type="InterPro" id="IPR050302">
    <property type="entry name" value="Rab_GAP_TBC_domain"/>
</dbReference>
<dbReference type="GO" id="GO:0005096">
    <property type="term" value="F:GTPase activator activity"/>
    <property type="evidence" value="ECO:0007669"/>
    <property type="project" value="TreeGrafter"/>
</dbReference>
<reference evidence="3" key="1">
    <citation type="journal article" date="2021" name="Nat. Commun.">
        <title>Genetic determinants of endophytism in the Arabidopsis root mycobiome.</title>
        <authorList>
            <person name="Mesny F."/>
            <person name="Miyauchi S."/>
            <person name="Thiergart T."/>
            <person name="Pickel B."/>
            <person name="Atanasova L."/>
            <person name="Karlsson M."/>
            <person name="Huettel B."/>
            <person name="Barry K.W."/>
            <person name="Haridas S."/>
            <person name="Chen C."/>
            <person name="Bauer D."/>
            <person name="Andreopoulos W."/>
            <person name="Pangilinan J."/>
            <person name="LaButti K."/>
            <person name="Riley R."/>
            <person name="Lipzen A."/>
            <person name="Clum A."/>
            <person name="Drula E."/>
            <person name="Henrissat B."/>
            <person name="Kohler A."/>
            <person name="Grigoriev I.V."/>
            <person name="Martin F.M."/>
            <person name="Hacquard S."/>
        </authorList>
    </citation>
    <scope>NUCLEOTIDE SEQUENCE</scope>
    <source>
        <strain evidence="3">MPI-CAGE-AT-0016</strain>
    </source>
</reference>
<evidence type="ECO:0000313" key="3">
    <source>
        <dbReference type="EMBL" id="KAH7368254.1"/>
    </source>
</evidence>
<dbReference type="PANTHER" id="PTHR47219">
    <property type="entry name" value="RAB GTPASE-ACTIVATING PROTEIN 1-LIKE"/>
    <property type="match status" value="1"/>
</dbReference>
<name>A0A8K0TJD4_9PEZI</name>
<feature type="compositionally biased region" description="Basic and acidic residues" evidence="1">
    <location>
        <begin position="859"/>
        <end position="876"/>
    </location>
</feature>
<feature type="region of interest" description="Disordered" evidence="1">
    <location>
        <begin position="602"/>
        <end position="633"/>
    </location>
</feature>
<feature type="region of interest" description="Disordered" evidence="1">
    <location>
        <begin position="120"/>
        <end position="256"/>
    </location>
</feature>
<dbReference type="AlphaFoldDB" id="A0A8K0TJD4"/>
<proteinExistence type="predicted"/>
<dbReference type="Gene3D" id="1.10.472.80">
    <property type="entry name" value="Ypt/Rab-GAP domain of gyp1p, domain 3"/>
    <property type="match status" value="1"/>
</dbReference>
<organism evidence="3 4">
    <name type="scientific">Plectosphaerella cucumerina</name>
    <dbReference type="NCBI Taxonomy" id="40658"/>
    <lineage>
        <taxon>Eukaryota</taxon>
        <taxon>Fungi</taxon>
        <taxon>Dikarya</taxon>
        <taxon>Ascomycota</taxon>
        <taxon>Pezizomycotina</taxon>
        <taxon>Sordariomycetes</taxon>
        <taxon>Hypocreomycetidae</taxon>
        <taxon>Glomerellales</taxon>
        <taxon>Plectosphaerellaceae</taxon>
        <taxon>Plectosphaerella</taxon>
    </lineage>
</organism>
<feature type="compositionally biased region" description="Basic residues" evidence="1">
    <location>
        <begin position="896"/>
        <end position="907"/>
    </location>
</feature>
<dbReference type="Gene3D" id="1.10.8.270">
    <property type="entry name" value="putative rabgap domain of human tbc1 domain family member 14 like domains"/>
    <property type="match status" value="1"/>
</dbReference>
<sequence length="914" mass="101755">MTLAAMAGDSVDSNGQYASQQDDTDMHKILQSATGGSQPYSHDHNEKDLPLRPFDRFLSRNAEPDHYQQPLPAGTFEDPRSHPQPGYYTSHDAPPQLPPLPMSPRWDYSFHKSKAALLVPSPTEQTYTPQDAFGTPSSSGTSDPSAAALLDDNYPYTITPPASEPEPRASSETTRSQNFSRPRKPSLKQPVIESPKPRQTFFPSPFAPPPEPLDDATPLPPSRPRGMSSAASSVRSASTFSTAPMYPSTDTYDLGPSRLRHARTAAPLVRPPPLPGGRIDSMESSYARDMAPWLSADESRSSYRSQWSSAQGTWTTARSSVVTRDSSVHSVYVNPDEPSIEDVMGMYEKGFHDDSSPEDFDGPLSVSRENAMNKRNTRILEALERPLPPLAPSTQGGNLSVPSQEPIVRESTEMFRSDQPSSPLRASTFPDDVKGDEDDRRDSAKSLQESSPPPRQFSNVTSVASSTAPSSVTMDPEDPGSRDRYGFRKHNQYITREQYDAWDAGYSEYLDRRRKKWIAFQKENGLMTDEPIRFPPPSAKTKRFIRKGIPPDWRGAAWFFYAGGPFILGRHSGVYNDLLRKTARDVDVEAIERDLHRTFPDNYRFRPGNEANTEPDRWGGSDRSASPDGSGEPAMISSLRRVLRAFAIYNPRIGYCQSLNFLAGLLLLFLETEEQAFWLLNVITRVYLPGTHETNLEGSKVDLGVLMAAVRETMPAVWAKIGDDMEGDPNAPRPPTAASAKKVRTRRFRHTPTKSGDRLPPVTLCMTAWFMSCFIGTLPMETTLRVWDVFFYEGSKTLFRIALTIFKLGEAEIKAIADPMEMFSVVQAMPRRLIDANGLIEACFKRRNGFGHMSQDTIESQRRDRRNKAQAEREKAAAGGGASTNGNVTENEEKPRRKGTLFGRRPKKEPAAAV</sequence>
<dbReference type="OrthoDB" id="294251at2759"/>
<evidence type="ECO:0000259" key="2">
    <source>
        <dbReference type="PROSITE" id="PS50086"/>
    </source>
</evidence>
<dbReference type="Pfam" id="PF00566">
    <property type="entry name" value="RabGAP-TBC"/>
    <property type="match status" value="2"/>
</dbReference>
<feature type="compositionally biased region" description="Basic residues" evidence="1">
    <location>
        <begin position="741"/>
        <end position="752"/>
    </location>
</feature>
<feature type="compositionally biased region" description="Low complexity" evidence="1">
    <location>
        <begin position="134"/>
        <end position="147"/>
    </location>
</feature>
<keyword evidence="4" id="KW-1185">Reference proteome</keyword>
<feature type="compositionally biased region" description="Basic and acidic residues" evidence="1">
    <location>
        <begin position="431"/>
        <end position="444"/>
    </location>
</feature>
<dbReference type="FunFam" id="1.10.472.80:FF:000050">
    <property type="entry name" value="GTPase activating protein (Gyp3)"/>
    <property type="match status" value="1"/>
</dbReference>
<feature type="domain" description="Rab-GAP TBC" evidence="2">
    <location>
        <begin position="548"/>
        <end position="794"/>
    </location>
</feature>
<dbReference type="PROSITE" id="PS50086">
    <property type="entry name" value="TBC_RABGAP"/>
    <property type="match status" value="1"/>
</dbReference>
<dbReference type="InterPro" id="IPR000195">
    <property type="entry name" value="Rab-GAP-TBC_dom"/>
</dbReference>
<dbReference type="InterPro" id="IPR035969">
    <property type="entry name" value="Rab-GAP_TBC_sf"/>
</dbReference>
<dbReference type="SMART" id="SM00164">
    <property type="entry name" value="TBC"/>
    <property type="match status" value="1"/>
</dbReference>
<feature type="region of interest" description="Disordered" evidence="1">
    <location>
        <begin position="724"/>
        <end position="755"/>
    </location>
</feature>
<feature type="region of interest" description="Disordered" evidence="1">
    <location>
        <begin position="412"/>
        <end position="489"/>
    </location>
</feature>
<dbReference type="PANTHER" id="PTHR47219:SF20">
    <property type="entry name" value="TBC1 DOMAIN FAMILY MEMBER 2B"/>
    <property type="match status" value="1"/>
</dbReference>
<comment type="caution">
    <text evidence="3">The sequence shown here is derived from an EMBL/GenBank/DDBJ whole genome shotgun (WGS) entry which is preliminary data.</text>
</comment>
<protein>
    <submittedName>
        <fullName evidence="3">GTPase-activating protein gyp3</fullName>
    </submittedName>
</protein>
<evidence type="ECO:0000313" key="4">
    <source>
        <dbReference type="Proteomes" id="UP000813385"/>
    </source>
</evidence>
<feature type="compositionally biased region" description="Low complexity" evidence="1">
    <location>
        <begin position="458"/>
        <end position="473"/>
    </location>
</feature>
<dbReference type="SUPFAM" id="SSF47923">
    <property type="entry name" value="Ypt/Rab-GAP domain of gyp1p"/>
    <property type="match status" value="2"/>
</dbReference>
<dbReference type="Proteomes" id="UP000813385">
    <property type="component" value="Unassembled WGS sequence"/>
</dbReference>
<accession>A0A8K0TJD4</accession>
<dbReference type="GO" id="GO:0031267">
    <property type="term" value="F:small GTPase binding"/>
    <property type="evidence" value="ECO:0007669"/>
    <property type="project" value="TreeGrafter"/>
</dbReference>
<feature type="compositionally biased region" description="Basic and acidic residues" evidence="1">
    <location>
        <begin position="41"/>
        <end position="66"/>
    </location>
</feature>
<dbReference type="EMBL" id="JAGPXD010000002">
    <property type="protein sequence ID" value="KAH7368254.1"/>
    <property type="molecule type" value="Genomic_DNA"/>
</dbReference>
<feature type="compositionally biased region" description="Polar residues" evidence="1">
    <location>
        <begin position="31"/>
        <end position="40"/>
    </location>
</feature>
<feature type="region of interest" description="Disordered" evidence="1">
    <location>
        <begin position="1"/>
        <end position="106"/>
    </location>
</feature>
<feature type="compositionally biased region" description="Polar residues" evidence="1">
    <location>
        <begin position="11"/>
        <end position="21"/>
    </location>
</feature>